<dbReference type="RefSeq" id="WP_307408786.1">
    <property type="nucleotide sequence ID" value="NZ_JAUSUR010000004.1"/>
</dbReference>
<dbReference type="Gene3D" id="2.30.24.10">
    <property type="entry name" value="CAT RNA-binding domain"/>
    <property type="match status" value="1"/>
</dbReference>
<comment type="caution">
    <text evidence="3">The sequence shown here is derived from an EMBL/GenBank/DDBJ whole genome shotgun (WGS) entry which is preliminary data.</text>
</comment>
<organism evidence="3 4">
    <name type="scientific">Breznakia pachnodae</name>
    <dbReference type="NCBI Taxonomy" id="265178"/>
    <lineage>
        <taxon>Bacteria</taxon>
        <taxon>Bacillati</taxon>
        <taxon>Bacillota</taxon>
        <taxon>Erysipelotrichia</taxon>
        <taxon>Erysipelotrichales</taxon>
        <taxon>Erysipelotrichaceae</taxon>
        <taxon>Breznakia</taxon>
    </lineage>
</organism>
<keyword evidence="4" id="KW-1185">Reference proteome</keyword>
<dbReference type="InterPro" id="IPR050661">
    <property type="entry name" value="BglG_antiterminators"/>
</dbReference>
<gene>
    <name evidence="3" type="ORF">J2S15_002518</name>
</gene>
<sequence length="277" mass="32381">MKIFKILNNNVVTVIENKQEKVIMGRGIAFRADVGDVIDETKIQKIFLLSNYSDADRIISLLQTIPLEYLQLADAILKEAKASLDIDADIIFISLSDHIKGIVDRARKGIQLRNPLLPDIRRFYIKEFEFGLEAVNMINQTFDVQLTEDEAAFIALHLLTNTEDKETSEDIAYQMTEIIHEIIQVVSDFYQQQYNENSVNYYRFIMHLRLFAQRLLAHQTYSSADEDELLVALKRKYQKAYQCAEKVREFIKKKYAYDITDEELLYLTIHINRLNQN</sequence>
<evidence type="ECO:0000256" key="1">
    <source>
        <dbReference type="ARBA" id="ARBA00022737"/>
    </source>
</evidence>
<dbReference type="PANTHER" id="PTHR30185:SF15">
    <property type="entry name" value="CRYPTIC BETA-GLUCOSIDE BGL OPERON ANTITERMINATOR"/>
    <property type="match status" value="1"/>
</dbReference>
<dbReference type="SUPFAM" id="SSF63520">
    <property type="entry name" value="PTS-regulatory domain, PRD"/>
    <property type="match status" value="2"/>
</dbReference>
<dbReference type="InterPro" id="IPR036634">
    <property type="entry name" value="PRD_sf"/>
</dbReference>
<dbReference type="InterPro" id="IPR036650">
    <property type="entry name" value="CAT_RNA-bd_dom_sf"/>
</dbReference>
<feature type="domain" description="PRD" evidence="2">
    <location>
        <begin position="170"/>
        <end position="277"/>
    </location>
</feature>
<evidence type="ECO:0000313" key="3">
    <source>
        <dbReference type="EMBL" id="MDQ0361768.1"/>
    </source>
</evidence>
<dbReference type="Pfam" id="PF00874">
    <property type="entry name" value="PRD"/>
    <property type="match status" value="2"/>
</dbReference>
<dbReference type="EMBL" id="JAUSUR010000004">
    <property type="protein sequence ID" value="MDQ0361768.1"/>
    <property type="molecule type" value="Genomic_DNA"/>
</dbReference>
<dbReference type="PANTHER" id="PTHR30185">
    <property type="entry name" value="CRYPTIC BETA-GLUCOSIDE BGL OPERON ANTITERMINATOR"/>
    <property type="match status" value="1"/>
</dbReference>
<proteinExistence type="predicted"/>
<accession>A0ABU0E4D9</accession>
<dbReference type="Proteomes" id="UP001230220">
    <property type="component" value="Unassembled WGS sequence"/>
</dbReference>
<keyword evidence="1" id="KW-0677">Repeat</keyword>
<dbReference type="NCBIfam" id="NF046042">
    <property type="entry name" value="LicT"/>
    <property type="match status" value="1"/>
</dbReference>
<dbReference type="InterPro" id="IPR011608">
    <property type="entry name" value="PRD"/>
</dbReference>
<dbReference type="Gene3D" id="1.10.1790.10">
    <property type="entry name" value="PRD domain"/>
    <property type="match status" value="2"/>
</dbReference>
<dbReference type="PROSITE" id="PS51372">
    <property type="entry name" value="PRD_2"/>
    <property type="match status" value="2"/>
</dbReference>
<dbReference type="Pfam" id="PF03123">
    <property type="entry name" value="CAT_RBD"/>
    <property type="match status" value="1"/>
</dbReference>
<evidence type="ECO:0000259" key="2">
    <source>
        <dbReference type="PROSITE" id="PS51372"/>
    </source>
</evidence>
<evidence type="ECO:0000313" key="4">
    <source>
        <dbReference type="Proteomes" id="UP001230220"/>
    </source>
</evidence>
<dbReference type="SUPFAM" id="SSF50151">
    <property type="entry name" value="SacY-like RNA-binding domain"/>
    <property type="match status" value="1"/>
</dbReference>
<protein>
    <submittedName>
        <fullName evidence="3">Beta-glucoside operon transcriptional antiterminator</fullName>
    </submittedName>
</protein>
<dbReference type="SMART" id="SM01061">
    <property type="entry name" value="CAT_RBD"/>
    <property type="match status" value="1"/>
</dbReference>
<feature type="domain" description="PRD" evidence="2">
    <location>
        <begin position="64"/>
        <end position="168"/>
    </location>
</feature>
<dbReference type="InterPro" id="IPR004341">
    <property type="entry name" value="CAT_RNA-bd_dom"/>
</dbReference>
<reference evidence="3 4" key="1">
    <citation type="submission" date="2023-07" db="EMBL/GenBank/DDBJ databases">
        <title>Genomic Encyclopedia of Type Strains, Phase IV (KMG-IV): sequencing the most valuable type-strain genomes for metagenomic binning, comparative biology and taxonomic classification.</title>
        <authorList>
            <person name="Goeker M."/>
        </authorList>
    </citation>
    <scope>NUCLEOTIDE SEQUENCE [LARGE SCALE GENOMIC DNA]</scope>
    <source>
        <strain evidence="3 4">DSM 16784</strain>
    </source>
</reference>
<name>A0ABU0E4D9_9FIRM</name>